<comment type="caution">
    <text evidence="9">The sequence shown here is derived from an EMBL/GenBank/DDBJ whole genome shotgun (WGS) entry which is preliminary data.</text>
</comment>
<name>A0A9X3P8M5_9ACTN</name>
<dbReference type="SUPFAM" id="SSF103473">
    <property type="entry name" value="MFS general substrate transporter"/>
    <property type="match status" value="1"/>
</dbReference>
<feature type="transmembrane region" description="Helical" evidence="7">
    <location>
        <begin position="302"/>
        <end position="320"/>
    </location>
</feature>
<dbReference type="Gene3D" id="1.20.1250.20">
    <property type="entry name" value="MFS general substrate transporter like domains"/>
    <property type="match status" value="1"/>
</dbReference>
<evidence type="ECO:0000256" key="7">
    <source>
        <dbReference type="SAM" id="Phobius"/>
    </source>
</evidence>
<feature type="transmembrane region" description="Helical" evidence="7">
    <location>
        <begin position="60"/>
        <end position="80"/>
    </location>
</feature>
<evidence type="ECO:0000256" key="6">
    <source>
        <dbReference type="ARBA" id="ARBA00023136"/>
    </source>
</evidence>
<evidence type="ECO:0000313" key="10">
    <source>
        <dbReference type="Proteomes" id="UP001146067"/>
    </source>
</evidence>
<reference evidence="9" key="1">
    <citation type="submission" date="2022-12" db="EMBL/GenBank/DDBJ databases">
        <title>Gycomyces niveus sp.nov.,a novel actinomycete isolated from soil in Shouguan.</title>
        <authorList>
            <person name="Yang X."/>
        </authorList>
    </citation>
    <scope>NUCLEOTIDE SEQUENCE</scope>
    <source>
        <strain evidence="9">NEAU-A15</strain>
    </source>
</reference>
<keyword evidence="10" id="KW-1185">Reference proteome</keyword>
<keyword evidence="4 7" id="KW-0812">Transmembrane</keyword>
<organism evidence="9 10">
    <name type="scientific">Glycomyces luteolus</name>
    <dbReference type="NCBI Taxonomy" id="2670330"/>
    <lineage>
        <taxon>Bacteria</taxon>
        <taxon>Bacillati</taxon>
        <taxon>Actinomycetota</taxon>
        <taxon>Actinomycetes</taxon>
        <taxon>Glycomycetales</taxon>
        <taxon>Glycomycetaceae</taxon>
        <taxon>Glycomyces</taxon>
    </lineage>
</organism>
<keyword evidence="3" id="KW-1003">Cell membrane</keyword>
<dbReference type="RefSeq" id="WP_270109510.1">
    <property type="nucleotide sequence ID" value="NZ_JAPZVP010000005.1"/>
</dbReference>
<dbReference type="Proteomes" id="UP001146067">
    <property type="component" value="Unassembled WGS sequence"/>
</dbReference>
<gene>
    <name evidence="9" type="ORF">O1R50_08480</name>
</gene>
<feature type="transmembrane region" description="Helical" evidence="7">
    <location>
        <begin position="92"/>
        <end position="113"/>
    </location>
</feature>
<dbReference type="PROSITE" id="PS50850">
    <property type="entry name" value="MFS"/>
    <property type="match status" value="1"/>
</dbReference>
<dbReference type="InterPro" id="IPR020846">
    <property type="entry name" value="MFS_dom"/>
</dbReference>
<keyword evidence="6 7" id="KW-0472">Membrane</keyword>
<dbReference type="CDD" id="cd06173">
    <property type="entry name" value="MFS_MefA_like"/>
    <property type="match status" value="1"/>
</dbReference>
<keyword evidence="5 7" id="KW-1133">Transmembrane helix</keyword>
<protein>
    <submittedName>
        <fullName evidence="9">MFS transporter</fullName>
    </submittedName>
</protein>
<proteinExistence type="predicted"/>
<comment type="subcellular location">
    <subcellularLocation>
        <location evidence="1">Cell membrane</location>
        <topology evidence="1">Multi-pass membrane protein</topology>
    </subcellularLocation>
</comment>
<feature type="transmembrane region" description="Helical" evidence="7">
    <location>
        <begin position="326"/>
        <end position="346"/>
    </location>
</feature>
<dbReference type="PANTHER" id="PTHR23513">
    <property type="entry name" value="INTEGRAL MEMBRANE EFFLUX PROTEIN-RELATED"/>
    <property type="match status" value="1"/>
</dbReference>
<evidence type="ECO:0000313" key="9">
    <source>
        <dbReference type="EMBL" id="MDA1359656.1"/>
    </source>
</evidence>
<keyword evidence="2" id="KW-0813">Transport</keyword>
<evidence type="ECO:0000256" key="3">
    <source>
        <dbReference type="ARBA" id="ARBA00022475"/>
    </source>
</evidence>
<feature type="transmembrane region" description="Helical" evidence="7">
    <location>
        <begin position="29"/>
        <end position="54"/>
    </location>
</feature>
<dbReference type="InterPro" id="IPR036259">
    <property type="entry name" value="MFS_trans_sf"/>
</dbReference>
<feature type="transmembrane region" description="Helical" evidence="7">
    <location>
        <begin position="119"/>
        <end position="139"/>
    </location>
</feature>
<dbReference type="AlphaFoldDB" id="A0A9X3P8M5"/>
<feature type="transmembrane region" description="Helical" evidence="7">
    <location>
        <begin position="367"/>
        <end position="389"/>
    </location>
</feature>
<evidence type="ECO:0000256" key="1">
    <source>
        <dbReference type="ARBA" id="ARBA00004651"/>
    </source>
</evidence>
<feature type="domain" description="Major facilitator superfamily (MFS) profile" evidence="8">
    <location>
        <begin position="235"/>
        <end position="435"/>
    </location>
</feature>
<dbReference type="GO" id="GO:0005886">
    <property type="term" value="C:plasma membrane"/>
    <property type="evidence" value="ECO:0007669"/>
    <property type="project" value="UniProtKB-SubCell"/>
</dbReference>
<dbReference type="GO" id="GO:0022857">
    <property type="term" value="F:transmembrane transporter activity"/>
    <property type="evidence" value="ECO:0007669"/>
    <property type="project" value="InterPro"/>
</dbReference>
<dbReference type="Pfam" id="PF05977">
    <property type="entry name" value="MFS_3"/>
    <property type="match status" value="1"/>
</dbReference>
<feature type="transmembrane region" description="Helical" evidence="7">
    <location>
        <begin position="185"/>
        <end position="202"/>
    </location>
</feature>
<feature type="transmembrane region" description="Helical" evidence="7">
    <location>
        <begin position="235"/>
        <end position="260"/>
    </location>
</feature>
<dbReference type="PANTHER" id="PTHR23513:SF6">
    <property type="entry name" value="MAJOR FACILITATOR SUPERFAMILY ASSOCIATED DOMAIN-CONTAINING PROTEIN"/>
    <property type="match status" value="1"/>
</dbReference>
<evidence type="ECO:0000256" key="4">
    <source>
        <dbReference type="ARBA" id="ARBA00022692"/>
    </source>
</evidence>
<accession>A0A9X3P8M5</accession>
<evidence type="ECO:0000256" key="5">
    <source>
        <dbReference type="ARBA" id="ARBA00022989"/>
    </source>
</evidence>
<dbReference type="EMBL" id="JAPZVP010000005">
    <property type="protein sequence ID" value="MDA1359656.1"/>
    <property type="molecule type" value="Genomic_DNA"/>
</dbReference>
<evidence type="ECO:0000256" key="2">
    <source>
        <dbReference type="ARBA" id="ARBA00022448"/>
    </source>
</evidence>
<dbReference type="InterPro" id="IPR010290">
    <property type="entry name" value="TM_effector"/>
</dbReference>
<feature type="transmembrane region" description="Helical" evidence="7">
    <location>
        <begin position="395"/>
        <end position="414"/>
    </location>
</feature>
<feature type="transmembrane region" description="Helical" evidence="7">
    <location>
        <begin position="272"/>
        <end position="290"/>
    </location>
</feature>
<sequence>MISLGDPRPDASEPRDRLGLLRDHDFRGLFLSTTVAQFGYQITTLALPLAAVIALDVSEFEVGVLSSMTMMAFLLIGLPAGAWVDRMRRRRVLIVSDLVRAAVLLTVPIAWWADVLTIWQLYAVAFTISVFTVFFDVSYQSYLPHLVGRDNLVEGNAKLEVVRSTAQLGGPVLAGQLIGWLTAPLALAFDAVALGASAIFLLRIRRREAKPEVAHDARIVTEIKEGLAFVFSNRILASIVAATSWWNLWMGAYMAMVVVFLPRDLAMSPGEIGLLFAVFGVGGLIGAFVTGPVTAWFGEGRAIWFSTLVTSPGLLLLPAAEPGWRVWVAALGLGAVGVGSVVYNVNQVSFRQRLTPDRLLGRMNATVRFLAWGLSAIGALIGGVLGELVGARATLWIGAAGVCLAFLPVFFSPLRNLRDLPRPEAEPEPEPARAA</sequence>
<evidence type="ECO:0000259" key="8">
    <source>
        <dbReference type="PROSITE" id="PS50850"/>
    </source>
</evidence>